<proteinExistence type="predicted"/>
<accession>A0A1I7IGV6</accession>
<evidence type="ECO:0000313" key="2">
    <source>
        <dbReference type="Proteomes" id="UP000183656"/>
    </source>
</evidence>
<dbReference type="RefSeq" id="WP_054257127.1">
    <property type="nucleotide sequence ID" value="NZ_CYIG01000031.1"/>
</dbReference>
<evidence type="ECO:0000313" key="1">
    <source>
        <dbReference type="EMBL" id="SFU72164.1"/>
    </source>
</evidence>
<dbReference type="AlphaFoldDB" id="A0A1I7IGV6"/>
<dbReference type="STRING" id="343013.SAMN04489707_101667"/>
<protein>
    <submittedName>
        <fullName evidence="1">Uncharacterized protein</fullName>
    </submittedName>
</protein>
<dbReference type="OrthoDB" id="8883651at2"/>
<dbReference type="Proteomes" id="UP000183656">
    <property type="component" value="Unassembled WGS sequence"/>
</dbReference>
<name>A0A1I7IGV6_9BURK</name>
<gene>
    <name evidence="1" type="ORF">SAMN04489707_101667</name>
</gene>
<reference evidence="1 2" key="1">
    <citation type="submission" date="2016-10" db="EMBL/GenBank/DDBJ databases">
        <authorList>
            <person name="de Groot N.N."/>
        </authorList>
    </citation>
    <scope>NUCLEOTIDE SEQUENCE [LARGE SCALE GENOMIC DNA]</scope>
    <source>
        <strain evidence="1 2">R-24608</strain>
    </source>
</reference>
<dbReference type="EMBL" id="FPBX01000016">
    <property type="protein sequence ID" value="SFU72164.1"/>
    <property type="molecule type" value="Genomic_DNA"/>
</dbReference>
<sequence length="323" mass="35371">MHSLAPRPSSTARLRLSLQSLWLLGLFTLLLLALSGPARAQRGGEYQVTRATYGTSWQGMDVTQRVHQLTQQGGSFQVSNDLFGADPAPNQRKVLRIEAQGWDGRGRTFEVAESQWLDTTPFAPQGGGGWYPGQGQPPGQGHGQGHWNHNGQVVQATYGTPWQGMDVTERVRQLARQGSGFSVSNDLFGADPAPNQRKVLRVQIRGRDGRTQTAEFAESSWVSPSQLVDGYGGNGGYNPGGPGYGYLTIHRATYGDGYRQVDVTQRLRAYVYDGRLNVEASNDLAGTDPAPNRRKQLYVEYSVGNNGLIQRVTVGESDRLRLP</sequence>
<organism evidence="1 2">
    <name type="scientific">Paenacidovorax caeni</name>
    <dbReference type="NCBI Taxonomy" id="343013"/>
    <lineage>
        <taxon>Bacteria</taxon>
        <taxon>Pseudomonadati</taxon>
        <taxon>Pseudomonadota</taxon>
        <taxon>Betaproteobacteria</taxon>
        <taxon>Burkholderiales</taxon>
        <taxon>Comamonadaceae</taxon>
        <taxon>Paenacidovorax</taxon>
    </lineage>
</organism>
<keyword evidence="2" id="KW-1185">Reference proteome</keyword>